<dbReference type="InterPro" id="IPR051861">
    <property type="entry name" value="NET_actin-binding_domain"/>
</dbReference>
<evidence type="ECO:0000259" key="5">
    <source>
        <dbReference type="PROSITE" id="PS51774"/>
    </source>
</evidence>
<feature type="compositionally biased region" description="Acidic residues" evidence="4">
    <location>
        <begin position="175"/>
        <end position="210"/>
    </location>
</feature>
<evidence type="ECO:0000256" key="1">
    <source>
        <dbReference type="ARBA" id="ARBA00023054"/>
    </source>
</evidence>
<organism evidence="6 7">
    <name type="scientific">Ziziphus jujuba var. spinosa</name>
    <dbReference type="NCBI Taxonomy" id="714518"/>
    <lineage>
        <taxon>Eukaryota</taxon>
        <taxon>Viridiplantae</taxon>
        <taxon>Streptophyta</taxon>
        <taxon>Embryophyta</taxon>
        <taxon>Tracheophyta</taxon>
        <taxon>Spermatophyta</taxon>
        <taxon>Magnoliopsida</taxon>
        <taxon>eudicotyledons</taxon>
        <taxon>Gunneridae</taxon>
        <taxon>Pentapetalae</taxon>
        <taxon>rosids</taxon>
        <taxon>fabids</taxon>
        <taxon>Rosales</taxon>
        <taxon>Rhamnaceae</taxon>
        <taxon>Paliureae</taxon>
        <taxon>Ziziphus</taxon>
    </lineage>
</organism>
<name>A0A978UQI4_ZIZJJ</name>
<feature type="region of interest" description="Disordered" evidence="4">
    <location>
        <begin position="169"/>
        <end position="210"/>
    </location>
</feature>
<keyword evidence="1 3" id="KW-0175">Coiled coil</keyword>
<dbReference type="InterPro" id="IPR011684">
    <property type="entry name" value="NAB"/>
</dbReference>
<dbReference type="Pfam" id="PF07765">
    <property type="entry name" value="KIP1"/>
    <property type="match status" value="1"/>
</dbReference>
<reference evidence="6" key="1">
    <citation type="journal article" date="2021" name="Front. Plant Sci.">
        <title>Chromosome-Scale Genome Assembly for Chinese Sour Jujube and Insights Into Its Genome Evolution and Domestication Signature.</title>
        <authorList>
            <person name="Shen L.-Y."/>
            <person name="Luo H."/>
            <person name="Wang X.-L."/>
            <person name="Wang X.-M."/>
            <person name="Qiu X.-J."/>
            <person name="Liu H."/>
            <person name="Zhou S.-S."/>
            <person name="Jia K.-H."/>
            <person name="Nie S."/>
            <person name="Bao Y.-T."/>
            <person name="Zhang R.-G."/>
            <person name="Yun Q.-Z."/>
            <person name="Chai Y.-H."/>
            <person name="Lu J.-Y."/>
            <person name="Li Y."/>
            <person name="Zhao S.-W."/>
            <person name="Mao J.-F."/>
            <person name="Jia S.-G."/>
            <person name="Mao Y.-M."/>
        </authorList>
    </citation>
    <scope>NUCLEOTIDE SEQUENCE</scope>
    <source>
        <strain evidence="6">AT0</strain>
        <tissue evidence="6">Leaf</tissue>
    </source>
</reference>
<dbReference type="GO" id="GO:0003779">
    <property type="term" value="F:actin binding"/>
    <property type="evidence" value="ECO:0007669"/>
    <property type="project" value="InterPro"/>
</dbReference>
<comment type="caution">
    <text evidence="6">The sequence shown here is derived from an EMBL/GenBank/DDBJ whole genome shotgun (WGS) entry which is preliminary data.</text>
</comment>
<comment type="similarity">
    <text evidence="2">Belongs to the NET family.</text>
</comment>
<evidence type="ECO:0000256" key="2">
    <source>
        <dbReference type="ARBA" id="ARBA00038006"/>
    </source>
</evidence>
<gene>
    <name evidence="6" type="ORF">FEM48_Zijuj09G0030000</name>
</gene>
<evidence type="ECO:0000256" key="4">
    <source>
        <dbReference type="SAM" id="MobiDB-lite"/>
    </source>
</evidence>
<dbReference type="GO" id="GO:0005774">
    <property type="term" value="C:vacuolar membrane"/>
    <property type="evidence" value="ECO:0007669"/>
    <property type="project" value="TreeGrafter"/>
</dbReference>
<evidence type="ECO:0000313" key="7">
    <source>
        <dbReference type="Proteomes" id="UP000813462"/>
    </source>
</evidence>
<evidence type="ECO:0000256" key="3">
    <source>
        <dbReference type="SAM" id="Coils"/>
    </source>
</evidence>
<evidence type="ECO:0000313" key="6">
    <source>
        <dbReference type="EMBL" id="KAH7517134.1"/>
    </source>
</evidence>
<sequence>MMGMMKRQTSARWWWSESHQTPGRSPWLQSTLAGSAKRMDYLPRIRENEPELRRLQRSLEDVQYLILIGLILRELDQKTEAMLQLIEEDADSFALRAEMYYKKRPQLISMVEDFYRAHRSLAEKYDQVKSDSGTRLVTTLGTSFSSTKSRLEKSMSGVDRTYDSFSEVCDHEESAESEVDDPEQDDVNLVEEDTKDEEALSEVNDEETREEDVLSEVIDEETKDEEIISEVGSDEVMKLKEELRRLEEENRIQKDQLEQKDEEKREAIRQLSLAVDMLKEENAKLRKCITRDSPKKSSPSELKSELKETFLRKLFNRSQRNYRIAGCCTLAR</sequence>
<protein>
    <recommendedName>
        <fullName evidence="5">NAB domain-containing protein</fullName>
    </recommendedName>
</protein>
<dbReference type="AlphaFoldDB" id="A0A978UQI4"/>
<dbReference type="Proteomes" id="UP000813462">
    <property type="component" value="Unassembled WGS sequence"/>
</dbReference>
<proteinExistence type="inferred from homology"/>
<dbReference type="PANTHER" id="PTHR32258:SF28">
    <property type="entry name" value="PROTEIN NETWORKED 3A-RELATED"/>
    <property type="match status" value="1"/>
</dbReference>
<accession>A0A978UQI4</accession>
<feature type="coiled-coil region" evidence="3">
    <location>
        <begin position="229"/>
        <end position="288"/>
    </location>
</feature>
<dbReference type="PANTHER" id="PTHR32258">
    <property type="entry name" value="PROTEIN NETWORKED 4A"/>
    <property type="match status" value="1"/>
</dbReference>
<dbReference type="PROSITE" id="PS51774">
    <property type="entry name" value="NAB"/>
    <property type="match status" value="1"/>
</dbReference>
<dbReference type="EMBL" id="JAEACU010000009">
    <property type="protein sequence ID" value="KAH7517134.1"/>
    <property type="molecule type" value="Genomic_DNA"/>
</dbReference>
<feature type="domain" description="NAB" evidence="5">
    <location>
        <begin position="10"/>
        <end position="132"/>
    </location>
</feature>